<sequence length="138" mass="15303">MKRNFIKWLCLGAVLLLGTGLGIFFTWEHSLPPIGETITVVGMEEGVTVENYAALPTGETVSRTILTTDEEFSALQEGLEALRYSHTLQPQTMPDTCYYISTGGVSLYLSQDGHMWMGGETYRADTEALCRLCSQLTR</sequence>
<evidence type="ECO:0000313" key="1">
    <source>
        <dbReference type="EMBL" id="HIQ66910.1"/>
    </source>
</evidence>
<proteinExistence type="predicted"/>
<organism evidence="1 2">
    <name type="scientific">Candidatus Faecousia excrementigallinarum</name>
    <dbReference type="NCBI Taxonomy" id="2840806"/>
    <lineage>
        <taxon>Bacteria</taxon>
        <taxon>Bacillati</taxon>
        <taxon>Bacillota</taxon>
        <taxon>Clostridia</taxon>
        <taxon>Eubacteriales</taxon>
        <taxon>Oscillospiraceae</taxon>
        <taxon>Faecousia</taxon>
    </lineage>
</organism>
<dbReference type="AlphaFoldDB" id="A0A9D0Z0V4"/>
<name>A0A9D0Z0V4_9FIRM</name>
<dbReference type="EMBL" id="DVFK01000005">
    <property type="protein sequence ID" value="HIQ66910.1"/>
    <property type="molecule type" value="Genomic_DNA"/>
</dbReference>
<evidence type="ECO:0000313" key="2">
    <source>
        <dbReference type="Proteomes" id="UP000886796"/>
    </source>
</evidence>
<gene>
    <name evidence="1" type="ORF">IAB74_00165</name>
</gene>
<comment type="caution">
    <text evidence="1">The sequence shown here is derived from an EMBL/GenBank/DDBJ whole genome shotgun (WGS) entry which is preliminary data.</text>
</comment>
<reference evidence="1" key="1">
    <citation type="submission" date="2020-10" db="EMBL/GenBank/DDBJ databases">
        <authorList>
            <person name="Gilroy R."/>
        </authorList>
    </citation>
    <scope>NUCLEOTIDE SEQUENCE</scope>
    <source>
        <strain evidence="1">13361</strain>
    </source>
</reference>
<protein>
    <submittedName>
        <fullName evidence="1">Uncharacterized protein</fullName>
    </submittedName>
</protein>
<dbReference type="Proteomes" id="UP000886796">
    <property type="component" value="Unassembled WGS sequence"/>
</dbReference>
<reference evidence="1" key="2">
    <citation type="journal article" date="2021" name="PeerJ">
        <title>Extensive microbial diversity within the chicken gut microbiome revealed by metagenomics and culture.</title>
        <authorList>
            <person name="Gilroy R."/>
            <person name="Ravi A."/>
            <person name="Getino M."/>
            <person name="Pursley I."/>
            <person name="Horton D.L."/>
            <person name="Alikhan N.F."/>
            <person name="Baker D."/>
            <person name="Gharbi K."/>
            <person name="Hall N."/>
            <person name="Watson M."/>
            <person name="Adriaenssens E.M."/>
            <person name="Foster-Nyarko E."/>
            <person name="Jarju S."/>
            <person name="Secka A."/>
            <person name="Antonio M."/>
            <person name="Oren A."/>
            <person name="Chaudhuri R.R."/>
            <person name="La Ragione R."/>
            <person name="Hildebrand F."/>
            <person name="Pallen M.J."/>
        </authorList>
    </citation>
    <scope>NUCLEOTIDE SEQUENCE</scope>
    <source>
        <strain evidence="1">13361</strain>
    </source>
</reference>
<accession>A0A9D0Z0V4</accession>